<dbReference type="Gene3D" id="3.90.226.10">
    <property type="entry name" value="2-enoyl-CoA Hydratase, Chain A, domain 1"/>
    <property type="match status" value="1"/>
</dbReference>
<dbReference type="CDD" id="cd06558">
    <property type="entry name" value="crotonase-like"/>
    <property type="match status" value="1"/>
</dbReference>
<dbReference type="InterPro" id="IPR029045">
    <property type="entry name" value="ClpP/crotonase-like_dom_sf"/>
</dbReference>
<feature type="domain" description="3-hydroxyacyl-CoA dehydrogenase C-terminal" evidence="9">
    <location>
        <begin position="186"/>
        <end position="284"/>
    </location>
</feature>
<dbReference type="InterPro" id="IPR008927">
    <property type="entry name" value="6-PGluconate_DH-like_C_sf"/>
</dbReference>
<protein>
    <submittedName>
        <fullName evidence="11">3-hydroxyacyl-CoA dehydrogenase/enoyl-CoA hydratase family protein</fullName>
    </submittedName>
</protein>
<keyword evidence="7" id="KW-0443">Lipid metabolism</keyword>
<name>A0ABV9FHX1_9BACL</name>
<evidence type="ECO:0000256" key="3">
    <source>
        <dbReference type="ARBA" id="ARBA00022832"/>
    </source>
</evidence>
<evidence type="ECO:0000313" key="12">
    <source>
        <dbReference type="Proteomes" id="UP001596028"/>
    </source>
</evidence>
<evidence type="ECO:0000259" key="10">
    <source>
        <dbReference type="Pfam" id="PF02737"/>
    </source>
</evidence>
<dbReference type="SUPFAM" id="SSF48179">
    <property type="entry name" value="6-phosphogluconate dehydrogenase C-terminal domain-like"/>
    <property type="match status" value="2"/>
</dbReference>
<evidence type="ECO:0000256" key="8">
    <source>
        <dbReference type="ARBA" id="ARBA00049556"/>
    </source>
</evidence>
<dbReference type="PANTHER" id="PTHR48075">
    <property type="entry name" value="3-HYDROXYACYL-COA DEHYDROGENASE FAMILY PROTEIN"/>
    <property type="match status" value="1"/>
</dbReference>
<dbReference type="Pfam" id="PF00378">
    <property type="entry name" value="ECH_1"/>
    <property type="match status" value="1"/>
</dbReference>
<evidence type="ECO:0000256" key="7">
    <source>
        <dbReference type="ARBA" id="ARBA00023098"/>
    </source>
</evidence>
<reference evidence="12" key="1">
    <citation type="journal article" date="2019" name="Int. J. Syst. Evol. Microbiol.">
        <title>The Global Catalogue of Microorganisms (GCM) 10K type strain sequencing project: providing services to taxonomists for standard genome sequencing and annotation.</title>
        <authorList>
            <consortium name="The Broad Institute Genomics Platform"/>
            <consortium name="The Broad Institute Genome Sequencing Center for Infectious Disease"/>
            <person name="Wu L."/>
            <person name="Ma J."/>
        </authorList>
    </citation>
    <scope>NUCLEOTIDE SEQUENCE [LARGE SCALE GENOMIC DNA]</scope>
    <source>
        <strain evidence="12">CCUG 49571</strain>
    </source>
</reference>
<evidence type="ECO:0000256" key="2">
    <source>
        <dbReference type="ARBA" id="ARBA00009463"/>
    </source>
</evidence>
<dbReference type="InterPro" id="IPR036291">
    <property type="entry name" value="NAD(P)-bd_dom_sf"/>
</dbReference>
<dbReference type="Gene3D" id="1.10.1040.50">
    <property type="match status" value="1"/>
</dbReference>
<feature type="domain" description="3-hydroxyacyl-CoA dehydrogenase NAD binding" evidence="10">
    <location>
        <begin position="6"/>
        <end position="181"/>
    </location>
</feature>
<evidence type="ECO:0000313" key="11">
    <source>
        <dbReference type="EMBL" id="MFC4600653.1"/>
    </source>
</evidence>
<evidence type="ECO:0000259" key="9">
    <source>
        <dbReference type="Pfam" id="PF00725"/>
    </source>
</evidence>
<organism evidence="11 12">
    <name type="scientific">Cohnella hongkongensis</name>
    <dbReference type="NCBI Taxonomy" id="178337"/>
    <lineage>
        <taxon>Bacteria</taxon>
        <taxon>Bacillati</taxon>
        <taxon>Bacillota</taxon>
        <taxon>Bacilli</taxon>
        <taxon>Bacillales</taxon>
        <taxon>Paenibacillaceae</taxon>
        <taxon>Cohnella</taxon>
    </lineage>
</organism>
<keyword evidence="4" id="KW-0442">Lipid degradation</keyword>
<proteinExistence type="inferred from homology"/>
<dbReference type="Pfam" id="PF02737">
    <property type="entry name" value="3HCDH_N"/>
    <property type="match status" value="1"/>
</dbReference>
<dbReference type="Gene3D" id="3.40.50.720">
    <property type="entry name" value="NAD(P)-binding Rossmann-like Domain"/>
    <property type="match status" value="1"/>
</dbReference>
<comment type="pathway">
    <text evidence="1">Lipid metabolism; fatty acid beta-oxidation.</text>
</comment>
<keyword evidence="5" id="KW-0560">Oxidoreductase</keyword>
<evidence type="ECO:0000256" key="4">
    <source>
        <dbReference type="ARBA" id="ARBA00022963"/>
    </source>
</evidence>
<dbReference type="SUPFAM" id="SSF52096">
    <property type="entry name" value="ClpP/crotonase"/>
    <property type="match status" value="1"/>
</dbReference>
<keyword evidence="3" id="KW-0276">Fatty acid metabolism</keyword>
<comment type="catalytic activity">
    <reaction evidence="8">
        <text>a (3S)-3-hydroxyacyl-CoA + NAD(+) = a 3-oxoacyl-CoA + NADH + H(+)</text>
        <dbReference type="Rhea" id="RHEA:22432"/>
        <dbReference type="ChEBI" id="CHEBI:15378"/>
        <dbReference type="ChEBI" id="CHEBI:57318"/>
        <dbReference type="ChEBI" id="CHEBI:57540"/>
        <dbReference type="ChEBI" id="CHEBI:57945"/>
        <dbReference type="ChEBI" id="CHEBI:90726"/>
        <dbReference type="EC" id="1.1.1.35"/>
    </reaction>
</comment>
<sequence length="781" mass="84804">MWSVRKAAVIGAGERGVAIAAHVANAGIPCLLLDREEAVDQGLARLKRTKPSPLYDPAFIARISAGNLERDFGELLACDWVIESVPDRLDAKHSVWSRLDKAWRPGMIASSNTSGLSINEIVSVCGEELRKHAMTTHFFNPPRHRRLVELVPGRETERQAVEAVALFCRDRLGQGIVEAKDTPNLIADRIGFYAILAALRAMERHGLTLEQAEAASAAMHGDSGGSAFRQLDRIGLDTFLQACGLMRDSVSDPVEAAAFAAPPLVEKLAERGWLGEKSGGGFFRRDESVRGEEAVRVLDPALMEYVPQRGTASPALEAAQRAAGGTAGKFRALLEAADRDRLGAFVRDVMDDMLCYAADKLGEIADTAIEIDRAMRWGHHWEEGPFELWDALGVPETAARLEARGRAVPAPVAVMLEKESSSFYLRKAGSLFYYSQGYYKYVEEKPEELSLHVQRDRGRRIFSEDGADLVDLGDDVACLELTAPDRTIGPGALAAILRAAEEVERNWRGLVLAGEGRDFCAGSDLRWLLGEAENGRWEAIDRSVRELQAGLAALRRMPRPVVAAPRGKAVNSGAEACLAADRILFAAETYFGLAEAEVGLIPAGGGCLAAAVLAKERAEEAGLNSVSRPLGRLFESIALSRVSESGYGAKRLGYWRGSDSVVLRETTRIFEAKNAVLELDRRGYAVPVRERQLTVGGREAAEALKSAVSDMSREGRLAGHDVRVAQRLADVLTGGDVPAGTEIGEGRLLDLEREAFLGLCGEPLTQARMRHMLAAGKRLRN</sequence>
<dbReference type="Pfam" id="PF00725">
    <property type="entry name" value="3HCDH"/>
    <property type="match status" value="1"/>
</dbReference>
<dbReference type="InterPro" id="IPR001753">
    <property type="entry name" value="Enoyl-CoA_hydra/iso"/>
</dbReference>
<dbReference type="RefSeq" id="WP_378099926.1">
    <property type="nucleotide sequence ID" value="NZ_JBHSEP010000018.1"/>
</dbReference>
<comment type="caution">
    <text evidence="11">The sequence shown here is derived from an EMBL/GenBank/DDBJ whole genome shotgun (WGS) entry which is preliminary data.</text>
</comment>
<dbReference type="InterPro" id="IPR006176">
    <property type="entry name" value="3-OHacyl-CoA_DH_NAD-bd"/>
</dbReference>
<keyword evidence="12" id="KW-1185">Reference proteome</keyword>
<evidence type="ECO:0000256" key="1">
    <source>
        <dbReference type="ARBA" id="ARBA00005005"/>
    </source>
</evidence>
<comment type="similarity">
    <text evidence="2">Belongs to the 3-hydroxyacyl-CoA dehydrogenase family.</text>
</comment>
<gene>
    <name evidence="11" type="ORF">ACFO3S_20585</name>
</gene>
<dbReference type="InterPro" id="IPR006108">
    <property type="entry name" value="3HC_DH_C"/>
</dbReference>
<evidence type="ECO:0000256" key="6">
    <source>
        <dbReference type="ARBA" id="ARBA00023027"/>
    </source>
</evidence>
<accession>A0ABV9FHX1</accession>
<evidence type="ECO:0000256" key="5">
    <source>
        <dbReference type="ARBA" id="ARBA00023002"/>
    </source>
</evidence>
<keyword evidence="6" id="KW-0520">NAD</keyword>
<dbReference type="Proteomes" id="UP001596028">
    <property type="component" value="Unassembled WGS sequence"/>
</dbReference>
<dbReference type="EMBL" id="JBHSEP010000018">
    <property type="protein sequence ID" value="MFC4600653.1"/>
    <property type="molecule type" value="Genomic_DNA"/>
</dbReference>
<dbReference type="SUPFAM" id="SSF51735">
    <property type="entry name" value="NAD(P)-binding Rossmann-fold domains"/>
    <property type="match status" value="1"/>
</dbReference>
<dbReference type="PANTHER" id="PTHR48075:SF7">
    <property type="entry name" value="3-HYDROXYACYL-COA DEHYDROGENASE-RELATED"/>
    <property type="match status" value="1"/>
</dbReference>